<feature type="compositionally biased region" description="Basic residues" evidence="2">
    <location>
        <begin position="61"/>
        <end position="71"/>
    </location>
</feature>
<evidence type="ECO:0000256" key="1">
    <source>
        <dbReference type="SAM" id="Coils"/>
    </source>
</evidence>
<proteinExistence type="predicted"/>
<feature type="region of interest" description="Disordered" evidence="2">
    <location>
        <begin position="343"/>
        <end position="386"/>
    </location>
</feature>
<feature type="region of interest" description="Disordered" evidence="2">
    <location>
        <begin position="1067"/>
        <end position="1236"/>
    </location>
</feature>
<gene>
    <name evidence="3" type="ORF">D9613_003841</name>
</gene>
<name>A0A8H4QJK3_9AGAR</name>
<feature type="region of interest" description="Disordered" evidence="2">
    <location>
        <begin position="523"/>
        <end position="543"/>
    </location>
</feature>
<feature type="region of interest" description="Disordered" evidence="2">
    <location>
        <begin position="46"/>
        <end position="290"/>
    </location>
</feature>
<sequence>MWSKLTNALKPHSSKDVKEESTSGEVLSKVIEQHPNMSMFHTNESGVVESPTVEPNSPSVHGKRNMFKRLSRAALKDEELQRPSLDVPNGGSNKVRGQNEANGSQLSLNIKSTGQPSTASQTMPRRSSVDMLRTSPRATPDTTRSVKDSPRRPSLDFLRQAGGRTSHESINLADDGGEGDFMSPAFDKFSSKRSILRGPNTPGTGQNVRFFPKDAFKVITPDQSLSTEFQEKPQQPSAASGSNGASVTRSSSASKSRPSVAEIFSPLTAQENPAPKTESSDMSLSFTNHSAVTNENSNLFDVSQQLDMPNFPPPGLGFDENAPMFESDSMEIFGTENSGIIDGLAGSYPNQMTSTPHKPVDLKGKGKESNATPDQSLELPSPTPQVIDEAVFHQREKSPQFAAPLHERSQSFSFGQTQYFSLGNTGSEAKSPESEAAYPSSDLRPDSIRSSPSASSPLQSKNRSRAMSDTVFQSMLRSTNGKPPSGPEADINDHLKPVVYSAASPEPDPFSANANTYYTAQTMIPTTPPRGTAKHNRKTSKEESLIISLQTQLALRTELCAQYETDLKARDELVEILEKKVTDFEKDEARKKNSLRSWKKKVQELEKACRQLQEEVQDSRQESLERSVMDEASGEALRMLHRQIASLEREKEAWVKREHLLKEEVETLEALVRERSEDIMHLKESLWSRDETDRALNEGIRDAKEQIEMMGNVSVGMFDEEELKKLLAERDQKNSEETQRFHLAEIALKQELEELKLKSEGLEVQKTSLEEALEEVRQQLRTRDEEYETLKAELEAQWEHTEKATDKIILLEREKTEALAERDALKADLQELEARTSAMEAEWNESENKKNEVEAELQEVWDLKDNLEKDREELENALQHEREHADQLTQELQQRDTRISELEAEQQFVQDNVTRLEENVHRRDEELTHYSQRLVDRESELETLREEMSALKREHNRLVSEQNRAIQDVAGQQSQTKAEMEELVRAKAQVDVDLKTNRDRVLALQEEVERLRRQVHTLQQESADKEVKIVQLNKLHAQDREDIAGLNIALDSKQQELELLKRKIGVKGTAGSTPAQPSKNVHRRDSSIFSATPLSRPPSVISDVGTDAGTAKKERKPSTDTPTPRASALAKSSRINTASALKSRASVEGTMGPPSLKGRPSMGTPTPASGRNSALSRSSSAKAAMAPVAPTHVPHRRVSSVAEQAGFKSKLPRSPTASVPEQDEKENIQSQIPTLA</sequence>
<feature type="compositionally biased region" description="Basic and acidic residues" evidence="2">
    <location>
        <begin position="144"/>
        <end position="154"/>
    </location>
</feature>
<feature type="coiled-coil region" evidence="1">
    <location>
        <begin position="588"/>
        <end position="664"/>
    </location>
</feature>
<feature type="compositionally biased region" description="Polar residues" evidence="2">
    <location>
        <begin position="221"/>
        <end position="239"/>
    </location>
</feature>
<feature type="compositionally biased region" description="Basic and acidic residues" evidence="2">
    <location>
        <begin position="358"/>
        <end position="368"/>
    </location>
</feature>
<organism evidence="3 4">
    <name type="scientific">Agrocybe pediades</name>
    <dbReference type="NCBI Taxonomy" id="84607"/>
    <lineage>
        <taxon>Eukaryota</taxon>
        <taxon>Fungi</taxon>
        <taxon>Dikarya</taxon>
        <taxon>Basidiomycota</taxon>
        <taxon>Agaricomycotina</taxon>
        <taxon>Agaricomycetes</taxon>
        <taxon>Agaricomycetidae</taxon>
        <taxon>Agaricales</taxon>
        <taxon>Agaricineae</taxon>
        <taxon>Strophariaceae</taxon>
        <taxon>Agrocybe</taxon>
    </lineage>
</organism>
<dbReference type="EMBL" id="JAACJL010000057">
    <property type="protein sequence ID" value="KAF4612113.1"/>
    <property type="molecule type" value="Genomic_DNA"/>
</dbReference>
<dbReference type="AlphaFoldDB" id="A0A8H4QJK3"/>
<evidence type="ECO:0000313" key="3">
    <source>
        <dbReference type="EMBL" id="KAF4612113.1"/>
    </source>
</evidence>
<feature type="region of interest" description="Disordered" evidence="2">
    <location>
        <begin position="422"/>
        <end position="467"/>
    </location>
</feature>
<evidence type="ECO:0000313" key="4">
    <source>
        <dbReference type="Proteomes" id="UP000521872"/>
    </source>
</evidence>
<evidence type="ECO:0000256" key="2">
    <source>
        <dbReference type="SAM" id="MobiDB-lite"/>
    </source>
</evidence>
<feature type="compositionally biased region" description="Low complexity" evidence="2">
    <location>
        <begin position="240"/>
        <end position="260"/>
    </location>
</feature>
<protein>
    <submittedName>
        <fullName evidence="3">Uncharacterized protein</fullName>
    </submittedName>
</protein>
<feature type="compositionally biased region" description="Low complexity" evidence="2">
    <location>
        <begin position="1168"/>
        <end position="1186"/>
    </location>
</feature>
<dbReference type="Proteomes" id="UP000521872">
    <property type="component" value="Unassembled WGS sequence"/>
</dbReference>
<feature type="compositionally biased region" description="Polar residues" evidence="2">
    <location>
        <begin position="280"/>
        <end position="290"/>
    </location>
</feature>
<keyword evidence="4" id="KW-1185">Reference proteome</keyword>
<feature type="coiled-coil region" evidence="1">
    <location>
        <begin position="745"/>
        <end position="961"/>
    </location>
</feature>
<reference evidence="3 4" key="1">
    <citation type="submission" date="2019-12" db="EMBL/GenBank/DDBJ databases">
        <authorList>
            <person name="Floudas D."/>
            <person name="Bentzer J."/>
            <person name="Ahren D."/>
            <person name="Johansson T."/>
            <person name="Persson P."/>
            <person name="Tunlid A."/>
        </authorList>
    </citation>
    <scope>NUCLEOTIDE SEQUENCE [LARGE SCALE GENOMIC DNA]</scope>
    <source>
        <strain evidence="3 4">CBS 102.39</strain>
    </source>
</reference>
<feature type="coiled-coil region" evidence="1">
    <location>
        <begin position="994"/>
        <end position="1063"/>
    </location>
</feature>
<keyword evidence="1" id="KW-0175">Coiled coil</keyword>
<feature type="compositionally biased region" description="Polar residues" evidence="2">
    <location>
        <begin position="1070"/>
        <end position="1079"/>
    </location>
</feature>
<feature type="compositionally biased region" description="Low complexity" evidence="2">
    <location>
        <begin position="448"/>
        <end position="460"/>
    </location>
</feature>
<feature type="region of interest" description="Disordered" evidence="2">
    <location>
        <begin position="1"/>
        <end position="25"/>
    </location>
</feature>
<feature type="compositionally biased region" description="Polar residues" evidence="2">
    <location>
        <begin position="90"/>
        <end position="125"/>
    </location>
</feature>
<accession>A0A8H4QJK3</accession>
<comment type="caution">
    <text evidence="3">The sequence shown here is derived from an EMBL/GenBank/DDBJ whole genome shotgun (WGS) entry which is preliminary data.</text>
</comment>